<dbReference type="AlphaFoldDB" id="A0AAF0JUH6"/>
<name>A0AAF0JUH6_9EURY</name>
<keyword evidence="5" id="KW-0418">Kinase</keyword>
<keyword evidence="2" id="KW-0067">ATP-binding</keyword>
<feature type="transmembrane region" description="Helical" evidence="3">
    <location>
        <begin position="128"/>
        <end position="152"/>
    </location>
</feature>
<dbReference type="InterPro" id="IPR017441">
    <property type="entry name" value="Protein_kinase_ATP_BS"/>
</dbReference>
<dbReference type="Gene3D" id="1.10.510.10">
    <property type="entry name" value="Transferase(Phosphotransferase) domain 1"/>
    <property type="match status" value="1"/>
</dbReference>
<dbReference type="CDD" id="cd14014">
    <property type="entry name" value="STKc_PknB_like"/>
    <property type="match status" value="1"/>
</dbReference>
<dbReference type="SMART" id="SM00220">
    <property type="entry name" value="S_TKc"/>
    <property type="match status" value="1"/>
</dbReference>
<evidence type="ECO:0000256" key="1">
    <source>
        <dbReference type="ARBA" id="ARBA00022741"/>
    </source>
</evidence>
<dbReference type="InterPro" id="IPR045269">
    <property type="entry name" value="Atg1-like"/>
</dbReference>
<feature type="transmembrane region" description="Helical" evidence="3">
    <location>
        <begin position="192"/>
        <end position="212"/>
    </location>
</feature>
<keyword evidence="6" id="KW-1185">Reference proteome</keyword>
<dbReference type="InterPro" id="IPR000719">
    <property type="entry name" value="Prot_kinase_dom"/>
</dbReference>
<feature type="transmembrane region" description="Helical" evidence="3">
    <location>
        <begin position="87"/>
        <end position="107"/>
    </location>
</feature>
<dbReference type="GO" id="GO:0005524">
    <property type="term" value="F:ATP binding"/>
    <property type="evidence" value="ECO:0007669"/>
    <property type="project" value="UniProtKB-KW"/>
</dbReference>
<dbReference type="InterPro" id="IPR008271">
    <property type="entry name" value="Ser/Thr_kinase_AS"/>
</dbReference>
<dbReference type="GeneID" id="79949836"/>
<dbReference type="PROSITE" id="PS50011">
    <property type="entry name" value="PROTEIN_KINASE_DOM"/>
    <property type="match status" value="1"/>
</dbReference>
<dbReference type="Pfam" id="PF00069">
    <property type="entry name" value="Pkinase"/>
    <property type="match status" value="1"/>
</dbReference>
<evidence type="ECO:0000259" key="4">
    <source>
        <dbReference type="PROSITE" id="PS50011"/>
    </source>
</evidence>
<dbReference type="EMBL" id="CP091092">
    <property type="protein sequence ID" value="WFN37843.1"/>
    <property type="molecule type" value="Genomic_DNA"/>
</dbReference>
<reference evidence="5" key="1">
    <citation type="submission" date="2022-01" db="EMBL/GenBank/DDBJ databases">
        <title>Complete genome of Methanomicrobium antiquum DSM 21220.</title>
        <authorList>
            <person name="Chen S.-C."/>
            <person name="You Y.-T."/>
            <person name="Zhou Y.-Z."/>
            <person name="Lai M.-C."/>
        </authorList>
    </citation>
    <scope>NUCLEOTIDE SEQUENCE</scope>
    <source>
        <strain evidence="5">DSM 21220</strain>
    </source>
</reference>
<protein>
    <submittedName>
        <fullName evidence="5">Serine/threonine protein kinase</fullName>
    </submittedName>
</protein>
<organism evidence="5 6">
    <name type="scientific">Methanomicrobium antiquum</name>
    <dbReference type="NCBI Taxonomy" id="487686"/>
    <lineage>
        <taxon>Archaea</taxon>
        <taxon>Methanobacteriati</taxon>
        <taxon>Methanobacteriota</taxon>
        <taxon>Stenosarchaea group</taxon>
        <taxon>Methanomicrobia</taxon>
        <taxon>Methanomicrobiales</taxon>
        <taxon>Methanomicrobiaceae</taxon>
        <taxon>Methanomicrobium</taxon>
    </lineage>
</organism>
<keyword evidence="5" id="KW-0808">Transferase</keyword>
<dbReference type="RefSeq" id="WP_278100684.1">
    <property type="nucleotide sequence ID" value="NZ_CP091092.1"/>
</dbReference>
<keyword evidence="3" id="KW-1133">Transmembrane helix</keyword>
<accession>A0AAF0JUH6</accession>
<evidence type="ECO:0000313" key="5">
    <source>
        <dbReference type="EMBL" id="WFN37843.1"/>
    </source>
</evidence>
<dbReference type="InterPro" id="IPR011009">
    <property type="entry name" value="Kinase-like_dom_sf"/>
</dbReference>
<dbReference type="SUPFAM" id="SSF56112">
    <property type="entry name" value="Protein kinase-like (PK-like)"/>
    <property type="match status" value="1"/>
</dbReference>
<dbReference type="PROSITE" id="PS00108">
    <property type="entry name" value="PROTEIN_KINASE_ST"/>
    <property type="match status" value="1"/>
</dbReference>
<gene>
    <name evidence="5" type="ORF">L1994_05520</name>
</gene>
<keyword evidence="3" id="KW-0472">Membrane</keyword>
<proteinExistence type="predicted"/>
<evidence type="ECO:0000313" key="6">
    <source>
        <dbReference type="Proteomes" id="UP001218895"/>
    </source>
</evidence>
<dbReference type="PANTHER" id="PTHR24348">
    <property type="entry name" value="SERINE/THREONINE-PROTEIN KINASE UNC-51-RELATED"/>
    <property type="match status" value="1"/>
</dbReference>
<keyword evidence="1" id="KW-0547">Nucleotide-binding</keyword>
<sequence>MVRKYLIYLFIIAVLAPALVIPANAANISVYESLHIPDSQADNLKDFSQNSKDILENSENSAIISASNDILPDLASPDEYKDYMRNFSSNIILLFILCVSGLVLISLSITGRKYSGLYYYLERFYLRVILIPTYSVMGILLVLVSLFSIAVIGNASDISSQDTLSSLLFATILFIYAMSSLWLAYSIVIKRAFIFILGFEIAAPFILFLFSISDLGRYSSSSDMLTGILISAVFSSILISIPLMHLMMLKRRKTYTRIKSGTENLYEDSETDSGKNTLPFSDDGKALIMQAKKINCLHPDLSERYMDSEYIGKGGTARIFKAKRREDGKVVAVKVPISFDERTGRSFLKEMNLWKELEHKNIVKVYSVNILPVPYVEMEYCEKSLADINKPVSPELSAYYIKEISNGLLYAHCRGVIHRDIKPQNILICKDKTPKLSDWGLGKIISDTNETKTLAFSLNYASPEQVAPGIFGRSDQRTDIFQIGIVFYELLTGHLPFSGDGIGEFSTSIIHNDPKLPSTVNSDAKKFDKLIMRCLKKDPDERYRCLEEFLDDLNRLTGSSDYS</sequence>
<dbReference type="Proteomes" id="UP001218895">
    <property type="component" value="Chromosome"/>
</dbReference>
<feature type="transmembrane region" description="Helical" evidence="3">
    <location>
        <begin position="224"/>
        <end position="249"/>
    </location>
</feature>
<dbReference type="PROSITE" id="PS00107">
    <property type="entry name" value="PROTEIN_KINASE_ATP"/>
    <property type="match status" value="1"/>
</dbReference>
<dbReference type="GO" id="GO:0004674">
    <property type="term" value="F:protein serine/threonine kinase activity"/>
    <property type="evidence" value="ECO:0007669"/>
    <property type="project" value="UniProtKB-KW"/>
</dbReference>
<evidence type="ECO:0000256" key="2">
    <source>
        <dbReference type="ARBA" id="ARBA00022840"/>
    </source>
</evidence>
<keyword evidence="3" id="KW-0812">Transmembrane</keyword>
<keyword evidence="5" id="KW-0723">Serine/threonine-protein kinase</keyword>
<evidence type="ECO:0000256" key="3">
    <source>
        <dbReference type="SAM" id="Phobius"/>
    </source>
</evidence>
<feature type="transmembrane region" description="Helical" evidence="3">
    <location>
        <begin position="164"/>
        <end position="185"/>
    </location>
</feature>
<dbReference type="KEGG" id="manq:L1994_05520"/>
<feature type="domain" description="Protein kinase" evidence="4">
    <location>
        <begin position="305"/>
        <end position="556"/>
    </location>
</feature>
<dbReference type="GO" id="GO:0005737">
    <property type="term" value="C:cytoplasm"/>
    <property type="evidence" value="ECO:0007669"/>
    <property type="project" value="TreeGrafter"/>
</dbReference>